<proteinExistence type="predicted"/>
<organism evidence="2 3">
    <name type="scientific">Cylindrotheca closterium</name>
    <dbReference type="NCBI Taxonomy" id="2856"/>
    <lineage>
        <taxon>Eukaryota</taxon>
        <taxon>Sar</taxon>
        <taxon>Stramenopiles</taxon>
        <taxon>Ochrophyta</taxon>
        <taxon>Bacillariophyta</taxon>
        <taxon>Bacillariophyceae</taxon>
        <taxon>Bacillariophycidae</taxon>
        <taxon>Bacillariales</taxon>
        <taxon>Bacillariaceae</taxon>
        <taxon>Cylindrotheca</taxon>
    </lineage>
</organism>
<protein>
    <submittedName>
        <fullName evidence="2">Uncharacterized protein</fullName>
    </submittedName>
</protein>
<feature type="region of interest" description="Disordered" evidence="1">
    <location>
        <begin position="210"/>
        <end position="265"/>
    </location>
</feature>
<feature type="compositionally biased region" description="Basic and acidic residues" evidence="1">
    <location>
        <begin position="109"/>
        <end position="118"/>
    </location>
</feature>
<feature type="non-terminal residue" evidence="2">
    <location>
        <position position="314"/>
    </location>
</feature>
<comment type="caution">
    <text evidence="2">The sequence shown here is derived from an EMBL/GenBank/DDBJ whole genome shotgun (WGS) entry which is preliminary data.</text>
</comment>
<evidence type="ECO:0000256" key="1">
    <source>
        <dbReference type="SAM" id="MobiDB-lite"/>
    </source>
</evidence>
<feature type="compositionally biased region" description="Polar residues" evidence="1">
    <location>
        <begin position="139"/>
        <end position="152"/>
    </location>
</feature>
<sequence>MEVNPSEEIWSLRILAMRISLQNPFSFFGIDEFEGKPDDNQFFSGEMSNPRLRLEHPLVGFWLICSELFDYPWINEFLVEYYDDPPSAIVDAIKQTRSGKSINNAPNRESVKEPDPPRIQKIYDPMYSIDEPGTDVQRESTSSEGDQVQNPNRFAPLQSDDDWFEGSGIQDFDEVEVVAVKKNAPKAPELLDEDTEDDDIDDRENIVDDAMEEDEDDERVTTAGANPHDEAMVDNTPPLTSSKLKAKQDSAGTGTFMEPSESTPSRWARRNYAHAFASASRLRPRSRPSKTIFIPAYVNWGEALGATLLPCSME</sequence>
<dbReference type="EMBL" id="CAKOGP040002016">
    <property type="protein sequence ID" value="CAJ1959748.1"/>
    <property type="molecule type" value="Genomic_DNA"/>
</dbReference>
<evidence type="ECO:0000313" key="2">
    <source>
        <dbReference type="EMBL" id="CAJ1959748.1"/>
    </source>
</evidence>
<name>A0AAD2JL25_9STRA</name>
<gene>
    <name evidence="2" type="ORF">CYCCA115_LOCUS18167</name>
</gene>
<dbReference type="AlphaFoldDB" id="A0AAD2JL25"/>
<dbReference type="Proteomes" id="UP001295423">
    <property type="component" value="Unassembled WGS sequence"/>
</dbReference>
<feature type="region of interest" description="Disordered" evidence="1">
    <location>
        <begin position="99"/>
        <end position="159"/>
    </location>
</feature>
<evidence type="ECO:0000313" key="3">
    <source>
        <dbReference type="Proteomes" id="UP001295423"/>
    </source>
</evidence>
<keyword evidence="3" id="KW-1185">Reference proteome</keyword>
<accession>A0AAD2JL25</accession>
<reference evidence="2" key="1">
    <citation type="submission" date="2023-08" db="EMBL/GenBank/DDBJ databases">
        <authorList>
            <person name="Audoor S."/>
            <person name="Bilcke G."/>
        </authorList>
    </citation>
    <scope>NUCLEOTIDE SEQUENCE</scope>
</reference>